<dbReference type="InterPro" id="IPR007219">
    <property type="entry name" value="XnlR_reg_dom"/>
</dbReference>
<evidence type="ECO:0000256" key="5">
    <source>
        <dbReference type="ARBA" id="ARBA00022833"/>
    </source>
</evidence>
<feature type="region of interest" description="Disordered" evidence="8">
    <location>
        <begin position="417"/>
        <end position="445"/>
    </location>
</feature>
<feature type="region of interest" description="Disordered" evidence="8">
    <location>
        <begin position="206"/>
        <end position="228"/>
    </location>
</feature>
<feature type="domain" description="C2H2-type" evidence="9">
    <location>
        <begin position="2"/>
        <end position="30"/>
    </location>
</feature>
<feature type="region of interest" description="Disordered" evidence="8">
    <location>
        <begin position="660"/>
        <end position="682"/>
    </location>
</feature>
<keyword evidence="3" id="KW-0677">Repeat</keyword>
<dbReference type="EMBL" id="AWNI01000002">
    <property type="protein sequence ID" value="ETS65125.1"/>
    <property type="molecule type" value="Genomic_DNA"/>
</dbReference>
<dbReference type="Pfam" id="PF00096">
    <property type="entry name" value="zf-C2H2"/>
    <property type="match status" value="1"/>
</dbReference>
<evidence type="ECO:0000256" key="4">
    <source>
        <dbReference type="ARBA" id="ARBA00022771"/>
    </source>
</evidence>
<dbReference type="InterPro" id="IPR051059">
    <property type="entry name" value="VerF-like"/>
</dbReference>
<dbReference type="PANTHER" id="PTHR40626:SF11">
    <property type="entry name" value="ZINC FINGER PROTEIN YPR022C"/>
    <property type="match status" value="1"/>
</dbReference>
<keyword evidence="6" id="KW-0539">Nucleus</keyword>
<keyword evidence="5" id="KW-0862">Zinc</keyword>
<dbReference type="GO" id="GO:0000981">
    <property type="term" value="F:DNA-binding transcription factor activity, RNA polymerase II-specific"/>
    <property type="evidence" value="ECO:0007669"/>
    <property type="project" value="InterPro"/>
</dbReference>
<evidence type="ECO:0000256" key="6">
    <source>
        <dbReference type="ARBA" id="ARBA00023242"/>
    </source>
</evidence>
<keyword evidence="4 7" id="KW-0863">Zinc-finger</keyword>
<comment type="subcellular location">
    <subcellularLocation>
        <location evidence="1">Nucleus</location>
    </subcellularLocation>
</comment>
<keyword evidence="2" id="KW-0479">Metal-binding</keyword>
<evidence type="ECO:0000256" key="7">
    <source>
        <dbReference type="PROSITE-ProRule" id="PRU00042"/>
    </source>
</evidence>
<feature type="region of interest" description="Disordered" evidence="8">
    <location>
        <begin position="357"/>
        <end position="399"/>
    </location>
</feature>
<feature type="compositionally biased region" description="Polar residues" evidence="8">
    <location>
        <begin position="661"/>
        <end position="676"/>
    </location>
</feature>
<gene>
    <name evidence="10" type="ORF">PaG_00183</name>
</gene>
<dbReference type="GO" id="GO:0000785">
    <property type="term" value="C:chromatin"/>
    <property type="evidence" value="ECO:0007669"/>
    <property type="project" value="TreeGrafter"/>
</dbReference>
<dbReference type="GO" id="GO:0000978">
    <property type="term" value="F:RNA polymerase II cis-regulatory region sequence-specific DNA binding"/>
    <property type="evidence" value="ECO:0007669"/>
    <property type="project" value="InterPro"/>
</dbReference>
<feature type="compositionally biased region" description="Low complexity" evidence="8">
    <location>
        <begin position="126"/>
        <end position="154"/>
    </location>
</feature>
<reference evidence="10 11" key="1">
    <citation type="journal article" date="2014" name="Genome Announc.">
        <title>Genome sequence of the basidiomycetous fungus Pseudozyma aphidis DSM70725, an efficient producer of biosurfactant mannosylerythritol lipids.</title>
        <authorList>
            <person name="Lorenz S."/>
            <person name="Guenther M."/>
            <person name="Grumaz C."/>
            <person name="Rupp S."/>
            <person name="Zibek S."/>
            <person name="Sohn K."/>
        </authorList>
    </citation>
    <scope>NUCLEOTIDE SEQUENCE [LARGE SCALE GENOMIC DNA]</scope>
    <source>
        <strain evidence="11">ATCC 32657 / CBS 517.83 / DSM 70725 / JCM 10318 / NBRC 10182 / NRRL Y-7954 / St-0401</strain>
    </source>
</reference>
<feature type="domain" description="C2H2-type" evidence="9">
    <location>
        <begin position="35"/>
        <end position="64"/>
    </location>
</feature>
<feature type="region of interest" description="Disordered" evidence="8">
    <location>
        <begin position="58"/>
        <end position="168"/>
    </location>
</feature>
<protein>
    <recommendedName>
        <fullName evidence="9">C2H2-type domain-containing protein</fullName>
    </recommendedName>
</protein>
<dbReference type="GO" id="GO:0005634">
    <property type="term" value="C:nucleus"/>
    <property type="evidence" value="ECO:0007669"/>
    <property type="project" value="UniProtKB-SubCell"/>
</dbReference>
<dbReference type="PROSITE" id="PS50157">
    <property type="entry name" value="ZINC_FINGER_C2H2_2"/>
    <property type="match status" value="2"/>
</dbReference>
<evidence type="ECO:0000259" key="9">
    <source>
        <dbReference type="PROSITE" id="PS50157"/>
    </source>
</evidence>
<proteinExistence type="predicted"/>
<evidence type="ECO:0000256" key="8">
    <source>
        <dbReference type="SAM" id="MobiDB-lite"/>
    </source>
</evidence>
<feature type="compositionally biased region" description="Low complexity" evidence="8">
    <location>
        <begin position="206"/>
        <end position="215"/>
    </location>
</feature>
<dbReference type="SMART" id="SM00355">
    <property type="entry name" value="ZnF_C2H2"/>
    <property type="match status" value="2"/>
</dbReference>
<dbReference type="CDD" id="cd12148">
    <property type="entry name" value="fungal_TF_MHR"/>
    <property type="match status" value="1"/>
</dbReference>
<feature type="compositionally biased region" description="Low complexity" evidence="8">
    <location>
        <begin position="61"/>
        <end position="82"/>
    </location>
</feature>
<organism evidence="10 11">
    <name type="scientific">Moesziomyces aphidis</name>
    <name type="common">Pseudozyma aphidis</name>
    <dbReference type="NCBI Taxonomy" id="84754"/>
    <lineage>
        <taxon>Eukaryota</taxon>
        <taxon>Fungi</taxon>
        <taxon>Dikarya</taxon>
        <taxon>Basidiomycota</taxon>
        <taxon>Ustilaginomycotina</taxon>
        <taxon>Ustilaginomycetes</taxon>
        <taxon>Ustilaginales</taxon>
        <taxon>Ustilaginaceae</taxon>
        <taxon>Moesziomyces</taxon>
    </lineage>
</organism>
<dbReference type="InterPro" id="IPR036236">
    <property type="entry name" value="Znf_C2H2_sf"/>
</dbReference>
<name>W3VUD8_MOEAP</name>
<dbReference type="SUPFAM" id="SSF57667">
    <property type="entry name" value="beta-beta-alpha zinc fingers"/>
    <property type="match status" value="1"/>
</dbReference>
<dbReference type="GO" id="GO:0006351">
    <property type="term" value="P:DNA-templated transcription"/>
    <property type="evidence" value="ECO:0007669"/>
    <property type="project" value="InterPro"/>
</dbReference>
<dbReference type="HOGENOM" id="CLU_284552_0_0_1"/>
<evidence type="ECO:0000313" key="10">
    <source>
        <dbReference type="EMBL" id="ETS65125.1"/>
    </source>
</evidence>
<evidence type="ECO:0000313" key="11">
    <source>
        <dbReference type="Proteomes" id="UP000019462"/>
    </source>
</evidence>
<keyword evidence="11" id="KW-1185">Reference proteome</keyword>
<dbReference type="Proteomes" id="UP000019462">
    <property type="component" value="Unassembled WGS sequence"/>
</dbReference>
<evidence type="ECO:0000256" key="3">
    <source>
        <dbReference type="ARBA" id="ARBA00022737"/>
    </source>
</evidence>
<dbReference type="InterPro" id="IPR013087">
    <property type="entry name" value="Znf_C2H2_type"/>
</dbReference>
<dbReference type="Gene3D" id="3.30.160.60">
    <property type="entry name" value="Classic Zinc Finger"/>
    <property type="match status" value="1"/>
</dbReference>
<dbReference type="PANTHER" id="PTHR40626">
    <property type="entry name" value="MIP31509P"/>
    <property type="match status" value="1"/>
</dbReference>
<dbReference type="OrthoDB" id="1405595at2759"/>
<dbReference type="GO" id="GO:0008270">
    <property type="term" value="F:zinc ion binding"/>
    <property type="evidence" value="ECO:0007669"/>
    <property type="project" value="UniProtKB-KW"/>
</dbReference>
<feature type="compositionally biased region" description="Low complexity" evidence="8">
    <location>
        <begin position="418"/>
        <end position="445"/>
    </location>
</feature>
<evidence type="ECO:0000256" key="1">
    <source>
        <dbReference type="ARBA" id="ARBA00004123"/>
    </source>
</evidence>
<sequence length="1091" mass="118859">MPRCKFCNRSYQRSEHLTRHVTTAHPHPDARQRTFDCTLPGCNRSFNRNDVLRRHMGIHARQQQQQQQHQQQQQSQRQQQHQQQDHRHQPHQSQPPPQQHQREPNHTPSSKTRRPLTSGLKEQRPSKSARIATATTAIASSSTASVLSPAASVAERASPSHPTPRGEAAHALASLLSASPSLQAAASDTGNHGRFHHHNLYSSDAINDSAASDSSCRQGNHAASHRKAVGTAPMEIQADPMLFPSGAQQLPYFGLDTQQLQFDPFAHGNSAALDANNLNGGAGCMLQVPHFDLGGLEWIFEALEESRTSSRAEFSPTLVASDAIGGFEQGHVQTQADGSSDALQAAAGLMSSWTQATGREGQAASGGGQQQTSSAAASKPAHGATREEGGEWPQDYRPASSSLPLFELTQLKLDGFSDDSANASSSGSAQDHRSSASPSSSAHSAFTAASRGPSITILDFEHYITLPPAVPAHCVVSQETRLRLLDFIRHSCKHPWSRYQLSADASHFLTVTQLQTSVSLFFEQFDTHLPFLHKPTFRTDRIPSMLLLVIITIGLVFLTRAVTMRQQSAEQRTTNASTPGNLGGGNRLAIALSEIARISVVSAVESDLQGFMHMWVTQSWLLQQMFGLGCGDKRLFQLAERNRTGIATFVRRLGFLRTRHTNGSVSPKNASRSGHQTPAAAAAAAPVEAASERLSLEQRWRSWIEIECRIRLGWAVYLYDQGYPMCFDLPPVLVYSEVANQLPCEEALWTADSCFEWAKLMEQHAANDGSHDSAEEDEAASLASTLSDRTSDFLNTLQSFLQHKSTAVRINKFGALILATTFHRLMWDHSKQELLLGWSAPTAGALDTTPCSASTASSVASTLGSRASSSLAMLAQAAGVTLPSPSFHHHMFARHGRRSGFFGTGHADAMISDLLLIKMLSDLHFGFPPRLFDELKDAAGRFGFQTEGHREAHSWLRKFFAQTSHRICIEKGVTTALHIYHFSAANSSEAANGGGHVDHGVNHVIAVFHSALLLWGYLSYQTSSTSVEATLGSPEAATMSAVQDRASMELLGGSIGQMLTKFMDLLDCSPWALARSFRAVLQRLALHDVQP</sequence>
<evidence type="ECO:0000256" key="2">
    <source>
        <dbReference type="ARBA" id="ARBA00022723"/>
    </source>
</evidence>
<comment type="caution">
    <text evidence="10">The sequence shown here is derived from an EMBL/GenBank/DDBJ whole genome shotgun (WGS) entry which is preliminary data.</text>
</comment>
<dbReference type="AlphaFoldDB" id="W3VUD8"/>
<accession>W3VUD8</accession>
<dbReference type="Pfam" id="PF04082">
    <property type="entry name" value="Fungal_trans"/>
    <property type="match status" value="1"/>
</dbReference>
<dbReference type="PROSITE" id="PS00028">
    <property type="entry name" value="ZINC_FINGER_C2H2_1"/>
    <property type="match status" value="2"/>
</dbReference>